<feature type="non-terminal residue" evidence="1">
    <location>
        <position position="107"/>
    </location>
</feature>
<dbReference type="AlphaFoldDB" id="A0A026WSA7"/>
<accession>A0A026WSA7</accession>
<organism evidence="1 2">
    <name type="scientific">Ooceraea biroi</name>
    <name type="common">Clonal raider ant</name>
    <name type="synonym">Cerapachys biroi</name>
    <dbReference type="NCBI Taxonomy" id="2015173"/>
    <lineage>
        <taxon>Eukaryota</taxon>
        <taxon>Metazoa</taxon>
        <taxon>Ecdysozoa</taxon>
        <taxon>Arthropoda</taxon>
        <taxon>Hexapoda</taxon>
        <taxon>Insecta</taxon>
        <taxon>Pterygota</taxon>
        <taxon>Neoptera</taxon>
        <taxon>Endopterygota</taxon>
        <taxon>Hymenoptera</taxon>
        <taxon>Apocrita</taxon>
        <taxon>Aculeata</taxon>
        <taxon>Formicoidea</taxon>
        <taxon>Formicidae</taxon>
        <taxon>Dorylinae</taxon>
        <taxon>Ooceraea</taxon>
    </lineage>
</organism>
<protein>
    <submittedName>
        <fullName evidence="1">Uncharacterized protein</fullName>
    </submittedName>
</protein>
<reference evidence="1 2" key="1">
    <citation type="journal article" date="2014" name="Curr. Biol.">
        <title>The genome of the clonal raider ant Cerapachys biroi.</title>
        <authorList>
            <person name="Oxley P.R."/>
            <person name="Ji L."/>
            <person name="Fetter-Pruneda I."/>
            <person name="McKenzie S.K."/>
            <person name="Li C."/>
            <person name="Hu H."/>
            <person name="Zhang G."/>
            <person name="Kronauer D.J."/>
        </authorList>
    </citation>
    <scope>NUCLEOTIDE SEQUENCE [LARGE SCALE GENOMIC DNA]</scope>
</reference>
<dbReference type="EMBL" id="KK107111">
    <property type="protein sequence ID" value="EZA58912.1"/>
    <property type="molecule type" value="Genomic_DNA"/>
</dbReference>
<sequence>MVEKVVHQNVFPHLALNISNSLTWAFTMVFDKLRSSRAHSKWPVRAAQYNGVFPAASKPVPDIPCFKYSFRNERLPRLAASCNATTLSTGFDNFIAFITPFKKSIRL</sequence>
<evidence type="ECO:0000313" key="1">
    <source>
        <dbReference type="EMBL" id="EZA58912.1"/>
    </source>
</evidence>
<evidence type="ECO:0000313" key="2">
    <source>
        <dbReference type="Proteomes" id="UP000053097"/>
    </source>
</evidence>
<proteinExistence type="predicted"/>
<gene>
    <name evidence="1" type="ORF">X777_16871</name>
</gene>
<keyword evidence="2" id="KW-1185">Reference proteome</keyword>
<name>A0A026WSA7_OOCBI</name>
<dbReference type="Proteomes" id="UP000053097">
    <property type="component" value="Unassembled WGS sequence"/>
</dbReference>